<dbReference type="PROSITE" id="PS01091">
    <property type="entry name" value="TATD_3"/>
    <property type="match status" value="1"/>
</dbReference>
<evidence type="ECO:0000313" key="6">
    <source>
        <dbReference type="Proteomes" id="UP000288279"/>
    </source>
</evidence>
<name>A0A432ZFW9_9GAMM</name>
<comment type="similarity">
    <text evidence="1">Belongs to the metallo-dependent hydrolases superfamily. TatD-type hydrolase family.</text>
</comment>
<organism evidence="5 6">
    <name type="scientific">Pseudidiomarina taiwanensis</name>
    <dbReference type="NCBI Taxonomy" id="337250"/>
    <lineage>
        <taxon>Bacteria</taxon>
        <taxon>Pseudomonadati</taxon>
        <taxon>Pseudomonadota</taxon>
        <taxon>Gammaproteobacteria</taxon>
        <taxon>Alteromonadales</taxon>
        <taxon>Idiomarinaceae</taxon>
        <taxon>Pseudidiomarina</taxon>
    </lineage>
</organism>
<proteinExistence type="inferred from homology"/>
<keyword evidence="6" id="KW-1185">Reference proteome</keyword>
<dbReference type="GO" id="GO:0016788">
    <property type="term" value="F:hydrolase activity, acting on ester bonds"/>
    <property type="evidence" value="ECO:0007669"/>
    <property type="project" value="InterPro"/>
</dbReference>
<gene>
    <name evidence="5" type="ORF">CWI83_07605</name>
</gene>
<sequence length="260" mass="28833">MPAWFDAGVNLTHPRLAHDVTGYIERAVSAGVERILVIGTSVAESQAAVALCEQFPEHLWATVGVHPHDAAAVSSDYLSILRDLAQHHQVRAIGECGLDYHRNFSPPAKQREVFAAQLELAAELSMPVYLHEREALADQLALLKSVGADIPRILVHCFTGSVTQLHAYRELDAYIGITGWVCDERRGQDLQQALPAIPANRLLLETDAPFLLPRTIRPRPRDNHSEFLPAIAATVAALRQQDIATLQQQCWDNTLEFFAR</sequence>
<dbReference type="Pfam" id="PF01026">
    <property type="entry name" value="TatD_DNase"/>
    <property type="match status" value="1"/>
</dbReference>
<feature type="binding site" evidence="4">
    <location>
        <position position="95"/>
    </location>
    <ligand>
        <name>a divalent metal cation</name>
        <dbReference type="ChEBI" id="CHEBI:60240"/>
        <label>1</label>
    </ligand>
</feature>
<dbReference type="InterPro" id="IPR001130">
    <property type="entry name" value="TatD-like"/>
</dbReference>
<dbReference type="PANTHER" id="PTHR46124">
    <property type="entry name" value="D-AMINOACYL-TRNA DEACYLASE"/>
    <property type="match status" value="1"/>
</dbReference>
<feature type="binding site" evidence="4">
    <location>
        <position position="156"/>
    </location>
    <ligand>
        <name>a divalent metal cation</name>
        <dbReference type="ChEBI" id="CHEBI:60240"/>
        <label>2</label>
    </ligand>
</feature>
<protein>
    <submittedName>
        <fullName evidence="5">Hydrolase TatD</fullName>
    </submittedName>
</protein>
<dbReference type="RefSeq" id="WP_126827734.1">
    <property type="nucleotide sequence ID" value="NZ_PIQG01000003.1"/>
</dbReference>
<evidence type="ECO:0000256" key="1">
    <source>
        <dbReference type="ARBA" id="ARBA00009275"/>
    </source>
</evidence>
<accession>A0A432ZFW9</accession>
<dbReference type="Gene3D" id="3.20.20.140">
    <property type="entry name" value="Metal-dependent hydrolases"/>
    <property type="match status" value="1"/>
</dbReference>
<dbReference type="InterPro" id="IPR032466">
    <property type="entry name" value="Metal_Hydrolase"/>
</dbReference>
<dbReference type="PIRSF" id="PIRSF005902">
    <property type="entry name" value="DNase_TatD"/>
    <property type="match status" value="1"/>
</dbReference>
<evidence type="ECO:0000256" key="2">
    <source>
        <dbReference type="ARBA" id="ARBA00022723"/>
    </source>
</evidence>
<keyword evidence="2 4" id="KW-0479">Metal-binding</keyword>
<reference evidence="5 6" key="1">
    <citation type="journal article" date="2011" name="Front. Microbiol.">
        <title>Genomic signatures of strain selection and enhancement in Bacillus atrophaeus var. globigii, a historical biowarfare simulant.</title>
        <authorList>
            <person name="Gibbons H.S."/>
            <person name="Broomall S.M."/>
            <person name="McNew L.A."/>
            <person name="Daligault H."/>
            <person name="Chapman C."/>
            <person name="Bruce D."/>
            <person name="Karavis M."/>
            <person name="Krepps M."/>
            <person name="McGregor P.A."/>
            <person name="Hong C."/>
            <person name="Park K.H."/>
            <person name="Akmal A."/>
            <person name="Feldman A."/>
            <person name="Lin J.S."/>
            <person name="Chang W.E."/>
            <person name="Higgs B.W."/>
            <person name="Demirev P."/>
            <person name="Lindquist J."/>
            <person name="Liem A."/>
            <person name="Fochler E."/>
            <person name="Read T.D."/>
            <person name="Tapia R."/>
            <person name="Johnson S."/>
            <person name="Bishop-Lilly K.A."/>
            <person name="Detter C."/>
            <person name="Han C."/>
            <person name="Sozhamannan S."/>
            <person name="Rosenzweig C.N."/>
            <person name="Skowronski E.W."/>
        </authorList>
    </citation>
    <scope>NUCLEOTIDE SEQUENCE [LARGE SCALE GENOMIC DNA]</scope>
    <source>
        <strain evidence="5 6">PIT1</strain>
    </source>
</reference>
<dbReference type="CDD" id="cd01310">
    <property type="entry name" value="TatD_DNAse"/>
    <property type="match status" value="1"/>
</dbReference>
<dbReference type="EMBL" id="PIQG01000003">
    <property type="protein sequence ID" value="RUO76780.1"/>
    <property type="molecule type" value="Genomic_DNA"/>
</dbReference>
<dbReference type="InterPro" id="IPR018228">
    <property type="entry name" value="DNase_TatD-rel_CS"/>
</dbReference>
<dbReference type="OrthoDB" id="9810005at2"/>
<evidence type="ECO:0000256" key="4">
    <source>
        <dbReference type="PIRSR" id="PIRSR005902-1"/>
    </source>
</evidence>
<dbReference type="AlphaFoldDB" id="A0A432ZFW9"/>
<dbReference type="SUPFAM" id="SSF51556">
    <property type="entry name" value="Metallo-dependent hydrolases"/>
    <property type="match status" value="1"/>
</dbReference>
<evidence type="ECO:0000256" key="3">
    <source>
        <dbReference type="ARBA" id="ARBA00022801"/>
    </source>
</evidence>
<keyword evidence="3 5" id="KW-0378">Hydrolase</keyword>
<feature type="binding site" evidence="4">
    <location>
        <position position="131"/>
    </location>
    <ligand>
        <name>a divalent metal cation</name>
        <dbReference type="ChEBI" id="CHEBI:60240"/>
        <label>2</label>
    </ligand>
</feature>
<evidence type="ECO:0000313" key="5">
    <source>
        <dbReference type="EMBL" id="RUO76780.1"/>
    </source>
</evidence>
<dbReference type="FunFam" id="3.20.20.140:FF:000005">
    <property type="entry name" value="TatD family hydrolase"/>
    <property type="match status" value="1"/>
</dbReference>
<feature type="binding site" evidence="4">
    <location>
        <position position="207"/>
    </location>
    <ligand>
        <name>a divalent metal cation</name>
        <dbReference type="ChEBI" id="CHEBI:60240"/>
        <label>1</label>
    </ligand>
</feature>
<comment type="caution">
    <text evidence="5">The sequence shown here is derived from an EMBL/GenBank/DDBJ whole genome shotgun (WGS) entry which is preliminary data.</text>
</comment>
<dbReference type="GO" id="GO:0005829">
    <property type="term" value="C:cytosol"/>
    <property type="evidence" value="ECO:0007669"/>
    <property type="project" value="TreeGrafter"/>
</dbReference>
<dbReference type="GO" id="GO:0046872">
    <property type="term" value="F:metal ion binding"/>
    <property type="evidence" value="ECO:0007669"/>
    <property type="project" value="UniProtKB-KW"/>
</dbReference>
<dbReference type="PANTHER" id="PTHR46124:SF2">
    <property type="entry name" value="D-AMINOACYL-TRNA DEACYLASE"/>
    <property type="match status" value="1"/>
</dbReference>
<dbReference type="Proteomes" id="UP000288279">
    <property type="component" value="Unassembled WGS sequence"/>
</dbReference>